<dbReference type="EMBL" id="JBFRYB010000001">
    <property type="protein sequence ID" value="MEX1666679.1"/>
    <property type="molecule type" value="Genomic_DNA"/>
</dbReference>
<dbReference type="Pfam" id="PF20090">
    <property type="entry name" value="DUF6482"/>
    <property type="match status" value="1"/>
</dbReference>
<reference evidence="2 3" key="1">
    <citation type="journal article" date="2011" name="Int. J. Syst. Evol. Microbiol.">
        <title>Zhongshania antarctica gen. nov., sp. nov. and Zhongshania guokunii sp. nov., gammaproteobacteria respectively isolated from coastal attached (fast) ice and surface seawater of the Antarctic.</title>
        <authorList>
            <person name="Li H.J."/>
            <person name="Zhang X.Y."/>
            <person name="Chen C.X."/>
            <person name="Zhang Y.J."/>
            <person name="Gao Z.M."/>
            <person name="Yu Y."/>
            <person name="Chen X.L."/>
            <person name="Chen B."/>
            <person name="Zhang Y.Z."/>
        </authorList>
    </citation>
    <scope>NUCLEOTIDE SEQUENCE [LARGE SCALE GENOMIC DNA]</scope>
    <source>
        <strain evidence="2 3">R06B22</strain>
    </source>
</reference>
<dbReference type="Proteomes" id="UP001557484">
    <property type="component" value="Unassembled WGS sequence"/>
</dbReference>
<gene>
    <name evidence="2" type="ORF">AB4875_14385</name>
</gene>
<keyword evidence="1" id="KW-1133">Transmembrane helix</keyword>
<keyword evidence="3" id="KW-1185">Reference proteome</keyword>
<sequence>MTRVYTDQLAALPITEIVIMSVEGGIYVAFVALEGKLLRIYELDNKPLSRRSIGDIKSVLLESGCGIKSYLVHHSAYDEMIGTECLVEPRMKIALA</sequence>
<evidence type="ECO:0000256" key="1">
    <source>
        <dbReference type="SAM" id="Phobius"/>
    </source>
</evidence>
<dbReference type="InterPro" id="IPR045508">
    <property type="entry name" value="DUF6482"/>
</dbReference>
<keyword evidence="1" id="KW-0472">Membrane</keyword>
<proteinExistence type="predicted"/>
<keyword evidence="1" id="KW-0812">Transmembrane</keyword>
<organism evidence="2 3">
    <name type="scientific">Zhongshania arctica</name>
    <dbReference type="NCBI Taxonomy" id="3238302"/>
    <lineage>
        <taxon>Bacteria</taxon>
        <taxon>Pseudomonadati</taxon>
        <taxon>Pseudomonadota</taxon>
        <taxon>Gammaproteobacteria</taxon>
        <taxon>Cellvibrionales</taxon>
        <taxon>Spongiibacteraceae</taxon>
        <taxon>Zhongshania</taxon>
    </lineage>
</organism>
<comment type="caution">
    <text evidence="2">The sequence shown here is derived from an EMBL/GenBank/DDBJ whole genome shotgun (WGS) entry which is preliminary data.</text>
</comment>
<dbReference type="RefSeq" id="WP_368376753.1">
    <property type="nucleotide sequence ID" value="NZ_JBFRYB010000001.1"/>
</dbReference>
<feature type="transmembrane region" description="Helical" evidence="1">
    <location>
        <begin position="12"/>
        <end position="33"/>
    </location>
</feature>
<evidence type="ECO:0000313" key="2">
    <source>
        <dbReference type="EMBL" id="MEX1666679.1"/>
    </source>
</evidence>
<protein>
    <submittedName>
        <fullName evidence="2">DUF6482 family protein</fullName>
    </submittedName>
</protein>
<evidence type="ECO:0000313" key="3">
    <source>
        <dbReference type="Proteomes" id="UP001557484"/>
    </source>
</evidence>
<name>A0ABV3TYJ3_9GAMM</name>
<accession>A0ABV3TYJ3</accession>